<proteinExistence type="predicted"/>
<organism evidence="2 3">
    <name type="scientific">Didymella pomorum</name>
    <dbReference type="NCBI Taxonomy" id="749634"/>
    <lineage>
        <taxon>Eukaryota</taxon>
        <taxon>Fungi</taxon>
        <taxon>Dikarya</taxon>
        <taxon>Ascomycota</taxon>
        <taxon>Pezizomycotina</taxon>
        <taxon>Dothideomycetes</taxon>
        <taxon>Pleosporomycetidae</taxon>
        <taxon>Pleosporales</taxon>
        <taxon>Pleosporineae</taxon>
        <taxon>Didymellaceae</taxon>
        <taxon>Didymella</taxon>
    </lineage>
</organism>
<dbReference type="EMBL" id="JAPEVA010000026">
    <property type="protein sequence ID" value="KAJ4406611.1"/>
    <property type="molecule type" value="Genomic_DNA"/>
</dbReference>
<evidence type="ECO:0000313" key="3">
    <source>
        <dbReference type="Proteomes" id="UP001140510"/>
    </source>
</evidence>
<dbReference type="Proteomes" id="UP001140510">
    <property type="component" value="Unassembled WGS sequence"/>
</dbReference>
<sequence length="66" mass="7362">MPDPTGDKLAYPVRSIGRDRVTGLMPSAPTVSVEDSRQAFKEKKEPEKVPEHFVALYGVDLAFKCR</sequence>
<comment type="caution">
    <text evidence="2">The sequence shown here is derived from an EMBL/GenBank/DDBJ whole genome shotgun (WGS) entry which is preliminary data.</text>
</comment>
<accession>A0A9W8ZGK9</accession>
<keyword evidence="3" id="KW-1185">Reference proteome</keyword>
<dbReference type="AlphaFoldDB" id="A0A9W8ZGK9"/>
<gene>
    <name evidence="2" type="ORF">N0V91_004555</name>
</gene>
<evidence type="ECO:0000256" key="1">
    <source>
        <dbReference type="SAM" id="MobiDB-lite"/>
    </source>
</evidence>
<feature type="region of interest" description="Disordered" evidence="1">
    <location>
        <begin position="22"/>
        <end position="44"/>
    </location>
</feature>
<protein>
    <submittedName>
        <fullName evidence="2">Uncharacterized protein</fullName>
    </submittedName>
</protein>
<name>A0A9W8ZGK9_9PLEO</name>
<evidence type="ECO:0000313" key="2">
    <source>
        <dbReference type="EMBL" id="KAJ4406611.1"/>
    </source>
</evidence>
<feature type="compositionally biased region" description="Basic and acidic residues" evidence="1">
    <location>
        <begin position="34"/>
        <end position="44"/>
    </location>
</feature>
<reference evidence="2" key="1">
    <citation type="submission" date="2022-10" db="EMBL/GenBank/DDBJ databases">
        <title>Tapping the CABI collections for fungal endophytes: first genome assemblies for Collariella, Neodidymelliopsis, Ascochyta clinopodiicola, Didymella pomorum, Didymosphaeria variabile, Neocosmospora piperis and Neocucurbitaria cava.</title>
        <authorList>
            <person name="Hill R."/>
        </authorList>
    </citation>
    <scope>NUCLEOTIDE SEQUENCE</scope>
    <source>
        <strain evidence="2">IMI 355091</strain>
    </source>
</reference>